<dbReference type="CDD" id="cd13861">
    <property type="entry name" value="CuRO_1_CumA_like"/>
    <property type="match status" value="1"/>
</dbReference>
<reference evidence="7 8" key="1">
    <citation type="submission" date="2019-02" db="EMBL/GenBank/DDBJ databases">
        <title>Sequencing the genomes of 1000 actinobacteria strains.</title>
        <authorList>
            <person name="Klenk H.-P."/>
        </authorList>
    </citation>
    <scope>NUCLEOTIDE SEQUENCE [LARGE SCALE GENOMIC DNA]</scope>
    <source>
        <strain evidence="7 8">DSM 45612</strain>
    </source>
</reference>
<dbReference type="OrthoDB" id="345021at2"/>
<dbReference type="InterPro" id="IPR045087">
    <property type="entry name" value="Cu-oxidase_fam"/>
</dbReference>
<dbReference type="InterPro" id="IPR011707">
    <property type="entry name" value="Cu-oxidase-like_N"/>
</dbReference>
<feature type="domain" description="Plastocyanin-like" evidence="5">
    <location>
        <begin position="402"/>
        <end position="504"/>
    </location>
</feature>
<name>A0A4Q8BFY5_9ACTN</name>
<organism evidence="7 8">
    <name type="scientific">Micromonospora kangleipakensis</name>
    <dbReference type="NCBI Taxonomy" id="1077942"/>
    <lineage>
        <taxon>Bacteria</taxon>
        <taxon>Bacillati</taxon>
        <taxon>Actinomycetota</taxon>
        <taxon>Actinomycetes</taxon>
        <taxon>Micromonosporales</taxon>
        <taxon>Micromonosporaceae</taxon>
        <taxon>Micromonospora</taxon>
    </lineage>
</organism>
<dbReference type="PANTHER" id="PTHR11709:SF394">
    <property type="entry name" value="FI03373P-RELATED"/>
    <property type="match status" value="1"/>
</dbReference>
<dbReference type="InterPro" id="IPR001117">
    <property type="entry name" value="Cu-oxidase_2nd"/>
</dbReference>
<dbReference type="InterPro" id="IPR008972">
    <property type="entry name" value="Cupredoxin"/>
</dbReference>
<dbReference type="Gene3D" id="2.60.40.420">
    <property type="entry name" value="Cupredoxins - blue copper proteins"/>
    <property type="match status" value="3"/>
</dbReference>
<evidence type="ECO:0000313" key="8">
    <source>
        <dbReference type="Proteomes" id="UP000294114"/>
    </source>
</evidence>
<accession>A0A4Q8BFY5</accession>
<dbReference type="AlphaFoldDB" id="A0A4Q8BFY5"/>
<gene>
    <name evidence="7" type="ORF">EV384_4983</name>
</gene>
<keyword evidence="3" id="KW-0186">Copper</keyword>
<dbReference type="Pfam" id="PF00394">
    <property type="entry name" value="Cu-oxidase"/>
    <property type="match status" value="1"/>
</dbReference>
<dbReference type="InterPro" id="IPR034279">
    <property type="entry name" value="CuRO_3_CopA"/>
</dbReference>
<sequence>MSPTLTRRRLLAGIAGTVGLAGAAGAAVWAGGMFDPQLVAPGGDLVARTEAARRRAGGRTVSAALNPRPVTLDLGGRQVQTWGYQESAPGPLIRARAGDVLRVEVTNGLAAETSVHWHGVALRNDMDGVPGVTQQAIAAGGRHAYEFTVPDPGTYFYHPHSGVQLDRALYGVLVVDDPHEAGRYDQEWIVVLDDWVDGIGRTPDDVLASLQSMGGHGDMAGMDHGSMGGMTGMSMGAMETMTSPVLGGAGDVAYAHYLINGRAPAAPVTFTGRPRQRVRIRLVNAASDTAFRIALGSHRLTVTHTDGFPVAPTTCDALVLGMGERADVTVELGDGVFPLVAVAEGKDGQGLALVRTSAGATPGGAVHPPELDRRVLLTGGLRAADAVRLERRQADRVHRLVLGGSMMPYQWTVNGATFDKLDPLVVGQGERVRLEFVNETTMFHPMHVHGHTFAVADTGVRKDTVIIVPKQTVAVEFDATNPGQWMTHCHNIYHAEAGMMINLAYQA</sequence>
<dbReference type="SUPFAM" id="SSF49503">
    <property type="entry name" value="Cupredoxins"/>
    <property type="match status" value="3"/>
</dbReference>
<dbReference type="InterPro" id="IPR011706">
    <property type="entry name" value="Cu-oxidase_C"/>
</dbReference>
<feature type="domain" description="Plastocyanin-like" evidence="6">
    <location>
        <begin position="75"/>
        <end position="179"/>
    </location>
</feature>
<dbReference type="PANTHER" id="PTHR11709">
    <property type="entry name" value="MULTI-COPPER OXIDASE"/>
    <property type="match status" value="1"/>
</dbReference>
<keyword evidence="2" id="KW-0560">Oxidoreductase</keyword>
<dbReference type="InterPro" id="IPR002355">
    <property type="entry name" value="Cu_oxidase_Cu_BS"/>
</dbReference>
<evidence type="ECO:0000259" key="4">
    <source>
        <dbReference type="Pfam" id="PF00394"/>
    </source>
</evidence>
<protein>
    <submittedName>
        <fullName evidence="7">FtsP/CotA-like multicopper oxidase with cupredoxin domain</fullName>
    </submittedName>
</protein>
<evidence type="ECO:0000259" key="5">
    <source>
        <dbReference type="Pfam" id="PF07731"/>
    </source>
</evidence>
<evidence type="ECO:0000256" key="1">
    <source>
        <dbReference type="ARBA" id="ARBA00022723"/>
    </source>
</evidence>
<keyword evidence="1" id="KW-0479">Metal-binding</keyword>
<evidence type="ECO:0000256" key="2">
    <source>
        <dbReference type="ARBA" id="ARBA00023002"/>
    </source>
</evidence>
<dbReference type="GO" id="GO:0005507">
    <property type="term" value="F:copper ion binding"/>
    <property type="evidence" value="ECO:0007669"/>
    <property type="project" value="InterPro"/>
</dbReference>
<dbReference type="PROSITE" id="PS51318">
    <property type="entry name" value="TAT"/>
    <property type="match status" value="1"/>
</dbReference>
<dbReference type="PROSITE" id="PS00080">
    <property type="entry name" value="MULTICOPPER_OXIDASE2"/>
    <property type="match status" value="1"/>
</dbReference>
<dbReference type="GO" id="GO:0016491">
    <property type="term" value="F:oxidoreductase activity"/>
    <property type="evidence" value="ECO:0007669"/>
    <property type="project" value="UniProtKB-KW"/>
</dbReference>
<dbReference type="Proteomes" id="UP000294114">
    <property type="component" value="Unassembled WGS sequence"/>
</dbReference>
<dbReference type="Pfam" id="PF07731">
    <property type="entry name" value="Cu-oxidase_2"/>
    <property type="match status" value="1"/>
</dbReference>
<feature type="domain" description="Plastocyanin-like" evidence="4">
    <location>
        <begin position="255"/>
        <end position="351"/>
    </location>
</feature>
<dbReference type="InterPro" id="IPR006311">
    <property type="entry name" value="TAT_signal"/>
</dbReference>
<dbReference type="EMBL" id="SHLD01000001">
    <property type="protein sequence ID" value="RZU76341.1"/>
    <property type="molecule type" value="Genomic_DNA"/>
</dbReference>
<dbReference type="RefSeq" id="WP_130336937.1">
    <property type="nucleotide sequence ID" value="NZ_SHLD01000001.1"/>
</dbReference>
<dbReference type="Pfam" id="PF07732">
    <property type="entry name" value="Cu-oxidase_3"/>
    <property type="match status" value="1"/>
</dbReference>
<evidence type="ECO:0000259" key="6">
    <source>
        <dbReference type="Pfam" id="PF07732"/>
    </source>
</evidence>
<proteinExistence type="predicted"/>
<evidence type="ECO:0000256" key="3">
    <source>
        <dbReference type="ARBA" id="ARBA00023008"/>
    </source>
</evidence>
<evidence type="ECO:0000313" key="7">
    <source>
        <dbReference type="EMBL" id="RZU76341.1"/>
    </source>
</evidence>
<keyword evidence="8" id="KW-1185">Reference proteome</keyword>
<comment type="caution">
    <text evidence="7">The sequence shown here is derived from an EMBL/GenBank/DDBJ whole genome shotgun (WGS) entry which is preliminary data.</text>
</comment>
<dbReference type="CDD" id="cd13870">
    <property type="entry name" value="CuRO_2_CopA_like_1"/>
    <property type="match status" value="1"/>
</dbReference>
<dbReference type="CDD" id="cd13896">
    <property type="entry name" value="CuRO_3_CopA"/>
    <property type="match status" value="1"/>
</dbReference>